<gene>
    <name evidence="1" type="ORF">DSYM_04800</name>
</gene>
<evidence type="ECO:0000313" key="1">
    <source>
        <dbReference type="EMBL" id="BBO19781.1"/>
    </source>
</evidence>
<organism evidence="1 2">
    <name type="scientific">Candidatus Desulfobacillus denitrificans</name>
    <dbReference type="NCBI Taxonomy" id="2608985"/>
    <lineage>
        <taxon>Bacteria</taxon>
        <taxon>Pseudomonadati</taxon>
        <taxon>Pseudomonadota</taxon>
        <taxon>Betaproteobacteria</taxon>
        <taxon>Candidatus Desulfobacillus</taxon>
    </lineage>
</organism>
<reference evidence="1" key="1">
    <citation type="journal article" name="DNA Res.">
        <title>The physiological potential of anammox bacteria as revealed by their core genome structure.</title>
        <authorList>
            <person name="Okubo T."/>
            <person name="Toyoda A."/>
            <person name="Fukuhara K."/>
            <person name="Uchiyama I."/>
            <person name="Harigaya Y."/>
            <person name="Kuroiwa M."/>
            <person name="Suzuki T."/>
            <person name="Murakami Y."/>
            <person name="Suwa Y."/>
            <person name="Takami H."/>
        </authorList>
    </citation>
    <scope>NUCLEOTIDE SEQUENCE</scope>
    <source>
        <strain evidence="1">317325-3</strain>
    </source>
</reference>
<protein>
    <submittedName>
        <fullName evidence="1">Pilus assembly protein MshO</fullName>
    </submittedName>
</protein>
<evidence type="ECO:0000313" key="2">
    <source>
        <dbReference type="Proteomes" id="UP000662914"/>
    </source>
</evidence>
<dbReference type="Pfam" id="PF07963">
    <property type="entry name" value="N_methyl"/>
    <property type="match status" value="1"/>
</dbReference>
<dbReference type="InterPro" id="IPR012902">
    <property type="entry name" value="N_methyl_site"/>
</dbReference>
<proteinExistence type="predicted"/>
<sequence length="301" mass="30882">MNMRGFTLIELVTAMVLTGILAAAAAVFLRVPIAGYFDVARRAALTDIADLAVRRLARDVQTALPNSVRVAGACNGAAPCYLEYLEVRTGGRYREEPSGVGGMLCPANAVPLYNDALTIGVADTCLRSLGPVPDLASIAAGGAGDYLVVYNLGPGNAGADAYASGPATGGNKSRITAVAAGAGPNPEDRIDFQSLAFPLASPDSRFQIVSGPVSYVCDPAAQTLTRRWGYAISAAQPVPPAGGASALLATGVTQCSFAYAPNAVAQRNGIVSIRLQLSQADPSGTTERVTLFSQAHVSNVP</sequence>
<dbReference type="Proteomes" id="UP000662914">
    <property type="component" value="Chromosome"/>
</dbReference>
<dbReference type="NCBIfam" id="TIGR02532">
    <property type="entry name" value="IV_pilin_GFxxxE"/>
    <property type="match status" value="1"/>
</dbReference>
<name>A0A809S2K3_9PROT</name>
<accession>A0A809S2K3</accession>
<dbReference type="AlphaFoldDB" id="A0A809S2K3"/>
<dbReference type="EMBL" id="AP021857">
    <property type="protein sequence ID" value="BBO19781.1"/>
    <property type="molecule type" value="Genomic_DNA"/>
</dbReference>
<dbReference type="PROSITE" id="PS00409">
    <property type="entry name" value="PROKAR_NTER_METHYL"/>
    <property type="match status" value="1"/>
</dbReference>
<dbReference type="KEGG" id="ddz:DSYM_04800"/>